<dbReference type="Pfam" id="PF07876">
    <property type="entry name" value="Dabb"/>
    <property type="match status" value="1"/>
</dbReference>
<organism evidence="3 4">
    <name type="scientific">Alicyclobacillus fodiniaquatilis</name>
    <dbReference type="NCBI Taxonomy" id="1661150"/>
    <lineage>
        <taxon>Bacteria</taxon>
        <taxon>Bacillati</taxon>
        <taxon>Bacillota</taxon>
        <taxon>Bacilli</taxon>
        <taxon>Bacillales</taxon>
        <taxon>Alicyclobacillaceae</taxon>
        <taxon>Alicyclobacillus</taxon>
    </lineage>
</organism>
<dbReference type="PANTHER" id="PTHR33178">
    <property type="match status" value="1"/>
</dbReference>
<dbReference type="InterPro" id="IPR013097">
    <property type="entry name" value="Dabb"/>
</dbReference>
<dbReference type="PANTHER" id="PTHR33178:SF10">
    <property type="entry name" value="STRESS-RESPONSE A_B BARREL DOMAIN-CONTAINING PROTEIN"/>
    <property type="match status" value="1"/>
</dbReference>
<gene>
    <name evidence="3" type="ORF">ACFSB2_00605</name>
</gene>
<feature type="domain" description="Stress-response A/B barrel" evidence="2">
    <location>
        <begin position="2"/>
        <end position="95"/>
    </location>
</feature>
<dbReference type="SUPFAM" id="SSF54909">
    <property type="entry name" value="Dimeric alpha+beta barrel"/>
    <property type="match status" value="1"/>
</dbReference>
<evidence type="ECO:0000313" key="4">
    <source>
        <dbReference type="Proteomes" id="UP001597079"/>
    </source>
</evidence>
<evidence type="ECO:0000256" key="1">
    <source>
        <dbReference type="ARBA" id="ARBA00011738"/>
    </source>
</evidence>
<dbReference type="InterPro" id="IPR044662">
    <property type="entry name" value="HS1/DABB1-like"/>
</dbReference>
<dbReference type="RefSeq" id="WP_377940573.1">
    <property type="nucleotide sequence ID" value="NZ_JBHUCX010000002.1"/>
</dbReference>
<sequence length="97" mass="11030">MVEHMIIFKFSPETTTEQIDECIHRLQDLKNHVPGIIDIVAGHNFSSRSQGYELGLTVRFENRAALDAYGPHPKHQECVQFMASVGRQDAIAVDFEF</sequence>
<proteinExistence type="predicted"/>
<dbReference type="Gene3D" id="3.30.70.100">
    <property type="match status" value="1"/>
</dbReference>
<name>A0ABW4JCN5_9BACL</name>
<dbReference type="SMART" id="SM00886">
    <property type="entry name" value="Dabb"/>
    <property type="match status" value="1"/>
</dbReference>
<protein>
    <submittedName>
        <fullName evidence="3">Dabb family protein</fullName>
    </submittedName>
</protein>
<keyword evidence="4" id="KW-1185">Reference proteome</keyword>
<dbReference type="PROSITE" id="PS51502">
    <property type="entry name" value="S_R_A_B_BARREL"/>
    <property type="match status" value="1"/>
</dbReference>
<dbReference type="EMBL" id="JBHUCX010000002">
    <property type="protein sequence ID" value="MFD1673220.1"/>
    <property type="molecule type" value="Genomic_DNA"/>
</dbReference>
<dbReference type="Proteomes" id="UP001597079">
    <property type="component" value="Unassembled WGS sequence"/>
</dbReference>
<reference evidence="4" key="1">
    <citation type="journal article" date="2019" name="Int. J. Syst. Evol. Microbiol.">
        <title>The Global Catalogue of Microorganisms (GCM) 10K type strain sequencing project: providing services to taxonomists for standard genome sequencing and annotation.</title>
        <authorList>
            <consortium name="The Broad Institute Genomics Platform"/>
            <consortium name="The Broad Institute Genome Sequencing Center for Infectious Disease"/>
            <person name="Wu L."/>
            <person name="Ma J."/>
        </authorList>
    </citation>
    <scope>NUCLEOTIDE SEQUENCE [LARGE SCALE GENOMIC DNA]</scope>
    <source>
        <strain evidence="4">CGMCC 1.12286</strain>
    </source>
</reference>
<comment type="subunit">
    <text evidence="1">Homodimer.</text>
</comment>
<evidence type="ECO:0000313" key="3">
    <source>
        <dbReference type="EMBL" id="MFD1673220.1"/>
    </source>
</evidence>
<comment type="caution">
    <text evidence="3">The sequence shown here is derived from an EMBL/GenBank/DDBJ whole genome shotgun (WGS) entry which is preliminary data.</text>
</comment>
<evidence type="ECO:0000259" key="2">
    <source>
        <dbReference type="PROSITE" id="PS51502"/>
    </source>
</evidence>
<dbReference type="InterPro" id="IPR011008">
    <property type="entry name" value="Dimeric_a/b-barrel"/>
</dbReference>
<accession>A0ABW4JCN5</accession>